<proteinExistence type="inferred from homology"/>
<feature type="binding site" evidence="3">
    <location>
        <position position="140"/>
    </location>
    <ligand>
        <name>a divalent metal cation</name>
        <dbReference type="ChEBI" id="CHEBI:60240"/>
        <label>2</label>
    </ligand>
</feature>
<organism evidence="4 5">
    <name type="scientific">Moraxella catarrhalis</name>
    <name type="common">Branhamella catarrhalis</name>
    <dbReference type="NCBI Taxonomy" id="480"/>
    <lineage>
        <taxon>Bacteria</taxon>
        <taxon>Pseudomonadati</taxon>
        <taxon>Pseudomonadota</taxon>
        <taxon>Gammaproteobacteria</taxon>
        <taxon>Moraxellales</taxon>
        <taxon>Moraxellaceae</taxon>
        <taxon>Moraxella</taxon>
    </lineage>
</organism>
<dbReference type="OrthoDB" id="9810005at2"/>
<dbReference type="Gene3D" id="3.20.20.140">
    <property type="entry name" value="Metal-dependent hydrolases"/>
    <property type="match status" value="1"/>
</dbReference>
<name>A0A198UCJ5_MORCA</name>
<dbReference type="InterPro" id="IPR001130">
    <property type="entry name" value="TatD-like"/>
</dbReference>
<dbReference type="RefSeq" id="WP_064611575.1">
    <property type="nucleotide sequence ID" value="NZ_LXHB01000108.1"/>
</dbReference>
<comment type="caution">
    <text evidence="4">The sequence shown here is derived from an EMBL/GenBank/DDBJ whole genome shotgun (WGS) entry which is preliminary data.</text>
</comment>
<dbReference type="CDD" id="cd01310">
    <property type="entry name" value="TatD_DNAse"/>
    <property type="match status" value="1"/>
</dbReference>
<feature type="binding site" evidence="3">
    <location>
        <position position="8"/>
    </location>
    <ligand>
        <name>a divalent metal cation</name>
        <dbReference type="ChEBI" id="CHEBI:60240"/>
        <label>1</label>
    </ligand>
</feature>
<dbReference type="GO" id="GO:0046872">
    <property type="term" value="F:metal ion binding"/>
    <property type="evidence" value="ECO:0007669"/>
    <property type="project" value="UniProtKB-KW"/>
</dbReference>
<dbReference type="PANTHER" id="PTHR46124:SF3">
    <property type="entry name" value="HYDROLASE"/>
    <property type="match status" value="1"/>
</dbReference>
<gene>
    <name evidence="4" type="ORF">AO384_2201</name>
</gene>
<evidence type="ECO:0000256" key="2">
    <source>
        <dbReference type="ARBA" id="ARBA00022801"/>
    </source>
</evidence>
<feature type="binding site" evidence="3">
    <location>
        <position position="100"/>
    </location>
    <ligand>
        <name>a divalent metal cation</name>
        <dbReference type="ChEBI" id="CHEBI:60240"/>
        <label>1</label>
    </ligand>
</feature>
<feature type="binding site" evidence="3">
    <location>
        <position position="167"/>
    </location>
    <ligand>
        <name>a divalent metal cation</name>
        <dbReference type="ChEBI" id="CHEBI:60240"/>
        <label>2</label>
    </ligand>
</feature>
<reference evidence="4 5" key="1">
    <citation type="journal article" date="2016" name="Genome Biol. Evol.">
        <title>Comparative Genomic Analyses of the Moraxella catarrhalis Serosensitive and Seroresistant Lineages Demonstrate Their Independent Evolution.</title>
        <authorList>
            <person name="Earl J.P."/>
            <person name="de Vries S.P."/>
            <person name="Ahmed A."/>
            <person name="Powell E."/>
            <person name="Schultz M.P."/>
            <person name="Hermans P.W."/>
            <person name="Hill D.J."/>
            <person name="Zhou Z."/>
            <person name="Constantinidou C.I."/>
            <person name="Hu F.Z."/>
            <person name="Bootsma H.J."/>
            <person name="Ehrlich G.D."/>
        </authorList>
    </citation>
    <scope>NUCLEOTIDE SEQUENCE [LARGE SCALE GENOMIC DNA]</scope>
    <source>
        <strain evidence="4 5">Z7542</strain>
    </source>
</reference>
<dbReference type="PIRSF" id="PIRSF005902">
    <property type="entry name" value="DNase_TatD"/>
    <property type="match status" value="1"/>
</dbReference>
<dbReference type="PATRIC" id="fig|480.237.peg.1295"/>
<protein>
    <submittedName>
        <fullName evidence="4">Putative deoxyribonuclease YjjV</fullName>
    </submittedName>
</protein>
<dbReference type="PROSITE" id="PS01137">
    <property type="entry name" value="TATD_1"/>
    <property type="match status" value="1"/>
</dbReference>
<accession>A0A198UCJ5</accession>
<evidence type="ECO:0000313" key="4">
    <source>
        <dbReference type="EMBL" id="OAU94155.1"/>
    </source>
</evidence>
<feature type="binding site" evidence="3">
    <location>
        <position position="221"/>
    </location>
    <ligand>
        <name>a divalent metal cation</name>
        <dbReference type="ChEBI" id="CHEBI:60240"/>
        <label>1</label>
    </ligand>
</feature>
<evidence type="ECO:0000256" key="1">
    <source>
        <dbReference type="ARBA" id="ARBA00009275"/>
    </source>
</evidence>
<dbReference type="SUPFAM" id="SSF51556">
    <property type="entry name" value="Metallo-dependent hydrolases"/>
    <property type="match status" value="1"/>
</dbReference>
<evidence type="ECO:0000256" key="3">
    <source>
        <dbReference type="PIRSR" id="PIRSR005902-1"/>
    </source>
</evidence>
<dbReference type="InterPro" id="IPR018228">
    <property type="entry name" value="DNase_TatD-rel_CS"/>
</dbReference>
<dbReference type="GO" id="GO:0016788">
    <property type="term" value="F:hydrolase activity, acting on ester bonds"/>
    <property type="evidence" value="ECO:0007669"/>
    <property type="project" value="InterPro"/>
</dbReference>
<dbReference type="GO" id="GO:0005829">
    <property type="term" value="C:cytosol"/>
    <property type="evidence" value="ECO:0007669"/>
    <property type="project" value="TreeGrafter"/>
</dbReference>
<comment type="similarity">
    <text evidence="1">Belongs to the metallo-dependent hydrolases superfamily. TatD-type hydrolase family.</text>
</comment>
<keyword evidence="3" id="KW-0479">Metal-binding</keyword>
<evidence type="ECO:0000313" key="5">
    <source>
        <dbReference type="Proteomes" id="UP000078228"/>
    </source>
</evidence>
<sequence length="279" mass="31695">MITLIDTHTHFDLPEYDDQRAAFASRAYEQGVRHLLIIGYLARYFERMVLANTATNQLADSPRSHLAFGLHPLCIDEQSDTDLNILEEYLKTHSSIAIGEIGLDTYPKALKESTIFQKQKRFFVEQIELAKAYDLPILLHIRKNHGDVLKILAEQNYLADDRGGIAHSFSGGEQEALAFVKRGFKLGITGQITNPNAKKLRRSVKAVFDEYGIGAFVIETDCPDMMPLPCQHLGQLNEPAHLHFVLDELSKLFNYDKQVLANQLWKNSCDALCVDWKYD</sequence>
<dbReference type="Pfam" id="PF01026">
    <property type="entry name" value="TatD_DNase"/>
    <property type="match status" value="1"/>
</dbReference>
<dbReference type="Proteomes" id="UP000078228">
    <property type="component" value="Unassembled WGS sequence"/>
</dbReference>
<keyword evidence="2" id="KW-0378">Hydrolase</keyword>
<feature type="binding site" evidence="3">
    <location>
        <position position="10"/>
    </location>
    <ligand>
        <name>a divalent metal cation</name>
        <dbReference type="ChEBI" id="CHEBI:60240"/>
        <label>1</label>
    </ligand>
</feature>
<dbReference type="InterPro" id="IPR032466">
    <property type="entry name" value="Metal_Hydrolase"/>
</dbReference>
<dbReference type="AlphaFoldDB" id="A0A198UCJ5"/>
<keyword evidence="5" id="KW-1185">Reference proteome</keyword>
<dbReference type="EMBL" id="LXHC01000029">
    <property type="protein sequence ID" value="OAU94155.1"/>
    <property type="molecule type" value="Genomic_DNA"/>
</dbReference>
<dbReference type="PANTHER" id="PTHR46124">
    <property type="entry name" value="D-AMINOACYL-TRNA DEACYLASE"/>
    <property type="match status" value="1"/>
</dbReference>